<dbReference type="InterPro" id="IPR007300">
    <property type="entry name" value="CidB/LrgB"/>
</dbReference>
<feature type="transmembrane region" description="Helical" evidence="5">
    <location>
        <begin position="89"/>
        <end position="111"/>
    </location>
</feature>
<dbReference type="GO" id="GO:0016020">
    <property type="term" value="C:membrane"/>
    <property type="evidence" value="ECO:0007669"/>
    <property type="project" value="UniProtKB-SubCell"/>
</dbReference>
<feature type="transmembrane region" description="Helical" evidence="5">
    <location>
        <begin position="36"/>
        <end position="53"/>
    </location>
</feature>
<dbReference type="AlphaFoldDB" id="A0A563DKW2"/>
<evidence type="ECO:0000256" key="5">
    <source>
        <dbReference type="SAM" id="Phobius"/>
    </source>
</evidence>
<evidence type="ECO:0000313" key="7">
    <source>
        <dbReference type="Proteomes" id="UP000319499"/>
    </source>
</evidence>
<feature type="transmembrane region" description="Helical" evidence="5">
    <location>
        <begin position="118"/>
        <end position="139"/>
    </location>
</feature>
<keyword evidence="7" id="KW-1185">Reference proteome</keyword>
<dbReference type="PANTHER" id="PTHR30249:SF0">
    <property type="entry name" value="PLASTIDAL GLYCOLATE_GLYCERATE TRANSLOCATOR 1, CHLOROPLASTIC"/>
    <property type="match status" value="1"/>
</dbReference>
<comment type="subcellular location">
    <subcellularLocation>
        <location evidence="1">Membrane</location>
        <topology evidence="1">Multi-pass membrane protein</topology>
    </subcellularLocation>
</comment>
<dbReference type="OrthoDB" id="9811701at2"/>
<feature type="transmembrane region" description="Helical" evidence="5">
    <location>
        <begin position="173"/>
        <end position="196"/>
    </location>
</feature>
<dbReference type="Pfam" id="PF04172">
    <property type="entry name" value="LrgB"/>
    <property type="match status" value="1"/>
</dbReference>
<sequence>MVNDYSLYFYQHFYSFIRSCPNNKQEKMNELLNTPLFHILITLIVFGLSNLLYNQFKYKILHPGIISILSLIIYLKISETSFENYNKNTYLISFWLGPSVVALGLPLYLYIKHLKGSYLRVLLAMLAGSILGIVSVVIISKLLGASDVIAYSLSPKSVTTPIAMEISKSLGGIPSLTIAIVFITGFTGALFGWSFLQFLGIKDQKAIGIAMGTAAHAIGTAEVVKKGQEFGAYGAIGIALNGIFTAIFAPLIIPPLLHLLNFL</sequence>
<feature type="transmembrane region" description="Helical" evidence="5">
    <location>
        <begin position="230"/>
        <end position="253"/>
    </location>
</feature>
<evidence type="ECO:0000256" key="1">
    <source>
        <dbReference type="ARBA" id="ARBA00004141"/>
    </source>
</evidence>
<evidence type="ECO:0000256" key="4">
    <source>
        <dbReference type="ARBA" id="ARBA00023136"/>
    </source>
</evidence>
<protein>
    <submittedName>
        <fullName evidence="6">LrgB family protein</fullName>
    </submittedName>
</protein>
<dbReference type="Proteomes" id="UP000319499">
    <property type="component" value="Unassembled WGS sequence"/>
</dbReference>
<organism evidence="6 7">
    <name type="scientific">Apibacter muscae</name>
    <dbReference type="NCBI Taxonomy" id="2509004"/>
    <lineage>
        <taxon>Bacteria</taxon>
        <taxon>Pseudomonadati</taxon>
        <taxon>Bacteroidota</taxon>
        <taxon>Flavobacteriia</taxon>
        <taxon>Flavobacteriales</taxon>
        <taxon>Weeksellaceae</taxon>
        <taxon>Apibacter</taxon>
    </lineage>
</organism>
<evidence type="ECO:0000256" key="3">
    <source>
        <dbReference type="ARBA" id="ARBA00022989"/>
    </source>
</evidence>
<comment type="caution">
    <text evidence="6">The sequence shown here is derived from an EMBL/GenBank/DDBJ whole genome shotgun (WGS) entry which is preliminary data.</text>
</comment>
<evidence type="ECO:0000256" key="2">
    <source>
        <dbReference type="ARBA" id="ARBA00022692"/>
    </source>
</evidence>
<gene>
    <name evidence="6" type="ORF">ETU09_00895</name>
</gene>
<evidence type="ECO:0000313" key="6">
    <source>
        <dbReference type="EMBL" id="TWP30591.1"/>
    </source>
</evidence>
<proteinExistence type="predicted"/>
<reference evidence="6 7" key="1">
    <citation type="submission" date="2019-02" db="EMBL/GenBank/DDBJ databases">
        <title>Apibacter muscae sp. nov.: a novel member of the house fly microbiota.</title>
        <authorList>
            <person name="Park R."/>
        </authorList>
    </citation>
    <scope>NUCLEOTIDE SEQUENCE [LARGE SCALE GENOMIC DNA]</scope>
    <source>
        <strain evidence="6 7">AL1</strain>
    </source>
</reference>
<dbReference type="EMBL" id="SELH01000011">
    <property type="protein sequence ID" value="TWP30591.1"/>
    <property type="molecule type" value="Genomic_DNA"/>
</dbReference>
<accession>A0A563DKW2</accession>
<keyword evidence="3 5" id="KW-1133">Transmembrane helix</keyword>
<keyword evidence="2 5" id="KW-0812">Transmembrane</keyword>
<feature type="transmembrane region" description="Helical" evidence="5">
    <location>
        <begin position="60"/>
        <end position="77"/>
    </location>
</feature>
<keyword evidence="4 5" id="KW-0472">Membrane</keyword>
<dbReference type="PANTHER" id="PTHR30249">
    <property type="entry name" value="PUTATIVE SEROTONIN TRANSPORTER"/>
    <property type="match status" value="1"/>
</dbReference>
<name>A0A563DKW2_9FLAO</name>